<evidence type="ECO:0000313" key="3">
    <source>
        <dbReference type="EMBL" id="WUV44099.1"/>
    </source>
</evidence>
<dbReference type="GO" id="GO:0016787">
    <property type="term" value="F:hydrolase activity"/>
    <property type="evidence" value="ECO:0007669"/>
    <property type="project" value="UniProtKB-KW"/>
</dbReference>
<proteinExistence type="predicted"/>
<dbReference type="NCBIfam" id="TIGR00976">
    <property type="entry name" value="CocE_NonD"/>
    <property type="match status" value="1"/>
</dbReference>
<feature type="domain" description="Xaa-Pro dipeptidyl-peptidase C-terminal" evidence="2">
    <location>
        <begin position="318"/>
        <end position="550"/>
    </location>
</feature>
<dbReference type="RefSeq" id="WP_329406893.1">
    <property type="nucleotide sequence ID" value="NZ_CP109441.1"/>
</dbReference>
<dbReference type="PANTHER" id="PTHR43056">
    <property type="entry name" value="PEPTIDASE S9 PROLYL OLIGOPEPTIDASE"/>
    <property type="match status" value="1"/>
</dbReference>
<organism evidence="3 4">
    <name type="scientific">Nocardia vinacea</name>
    <dbReference type="NCBI Taxonomy" id="96468"/>
    <lineage>
        <taxon>Bacteria</taxon>
        <taxon>Bacillati</taxon>
        <taxon>Actinomycetota</taxon>
        <taxon>Actinomycetes</taxon>
        <taxon>Mycobacteriales</taxon>
        <taxon>Nocardiaceae</taxon>
        <taxon>Nocardia</taxon>
    </lineage>
</organism>
<dbReference type="InterPro" id="IPR050585">
    <property type="entry name" value="Xaa-Pro_dipeptidyl-ppase/CocE"/>
</dbReference>
<dbReference type="SMART" id="SM00939">
    <property type="entry name" value="PepX_C"/>
    <property type="match status" value="1"/>
</dbReference>
<dbReference type="Gene3D" id="2.60.120.260">
    <property type="entry name" value="Galactose-binding domain-like"/>
    <property type="match status" value="1"/>
</dbReference>
<dbReference type="SUPFAM" id="SSF53474">
    <property type="entry name" value="alpha/beta-Hydrolases"/>
    <property type="match status" value="1"/>
</dbReference>
<dbReference type="InterPro" id="IPR013736">
    <property type="entry name" value="Xaa-Pro_dipept_C"/>
</dbReference>
<dbReference type="Gene3D" id="3.40.50.1820">
    <property type="entry name" value="alpha/beta hydrolase"/>
    <property type="match status" value="2"/>
</dbReference>
<keyword evidence="1 3" id="KW-0378">Hydrolase</keyword>
<dbReference type="InterPro" id="IPR000383">
    <property type="entry name" value="Xaa-Pro-like_dom"/>
</dbReference>
<dbReference type="InterPro" id="IPR029058">
    <property type="entry name" value="AB_hydrolase_fold"/>
</dbReference>
<dbReference type="Pfam" id="PF02129">
    <property type="entry name" value="Peptidase_S15"/>
    <property type="match status" value="1"/>
</dbReference>
<sequence length="570" mass="63926">MFGVNWRTSPRRYDVRVERHVSIVMDDGVELDAQVYRPDSDDQFPALLGVHAYDAAMQTTPSLPRAMNLANAQAEAGDPHFYARRGYVHVIVNARGTGASGGDYSHYGPRDVDDVVAVIEWMAAQPWCTGAVGMFGVSYFAVAAKQVAARNPEPLKAVFAPFGYTDFYRDKFYHGGILARNFVTSWTKHLANARVEGWSRKALGEEEYARRLEQLRADPDITAVPELAAALAAPDANAHPLIIDVLMNPEDGPYWHERNPDLTAIRVPIVLGACWGMYGLHLPGEFRAWKQINAPKKLIVGPPIYLNRPVYQYAEQSLRWFDHWLKGNDTGYLDEPPVQLFLPGDDGKGSWLDAHEWPLPHTTWHSFYLHREGLLSEHEHWPYEGASGYEDNTYNGRGAVTFTTPPLVERTELVGPATATVYAATTADELLLFLSLWVVDVDGNRHMLTRGWLRGSLREVDEARSEPWLPEHPYTNPKPVTPDAVHRYEISLAPTAHVFTPGQRIQFQISSGDLEQPERFVDVVAQGHLLRRDPSWISILHDAEHPSELSLPITNGNRIGTYLSAETALS</sequence>
<dbReference type="InterPro" id="IPR005674">
    <property type="entry name" value="CocE/Ser_esterase"/>
</dbReference>
<evidence type="ECO:0000256" key="1">
    <source>
        <dbReference type="ARBA" id="ARBA00022801"/>
    </source>
</evidence>
<dbReference type="PANTHER" id="PTHR43056:SF10">
    <property type="entry name" value="COCE_NOND FAMILY, PUTATIVE (AFU_ORTHOLOGUE AFUA_7G00600)-RELATED"/>
    <property type="match status" value="1"/>
</dbReference>
<evidence type="ECO:0000259" key="2">
    <source>
        <dbReference type="SMART" id="SM00939"/>
    </source>
</evidence>
<accession>A0ABZ1YLJ3</accession>
<gene>
    <name evidence="3" type="ORF">OG563_33685</name>
</gene>
<protein>
    <submittedName>
        <fullName evidence="3">CocE/NonD family hydrolase</fullName>
    </submittedName>
</protein>
<evidence type="ECO:0000313" key="4">
    <source>
        <dbReference type="Proteomes" id="UP001432062"/>
    </source>
</evidence>
<keyword evidence="4" id="KW-1185">Reference proteome</keyword>
<dbReference type="SUPFAM" id="SSF49785">
    <property type="entry name" value="Galactose-binding domain-like"/>
    <property type="match status" value="1"/>
</dbReference>
<dbReference type="InterPro" id="IPR008979">
    <property type="entry name" value="Galactose-bd-like_sf"/>
</dbReference>
<name>A0ABZ1YLJ3_9NOCA</name>
<dbReference type="Proteomes" id="UP001432062">
    <property type="component" value="Chromosome"/>
</dbReference>
<reference evidence="3" key="1">
    <citation type="submission" date="2022-10" db="EMBL/GenBank/DDBJ databases">
        <title>The complete genomes of actinobacterial strains from the NBC collection.</title>
        <authorList>
            <person name="Joergensen T.S."/>
            <person name="Alvarez Arevalo M."/>
            <person name="Sterndorff E.B."/>
            <person name="Faurdal D."/>
            <person name="Vuksanovic O."/>
            <person name="Mourched A.-S."/>
            <person name="Charusanti P."/>
            <person name="Shaw S."/>
            <person name="Blin K."/>
            <person name="Weber T."/>
        </authorList>
    </citation>
    <scope>NUCLEOTIDE SEQUENCE</scope>
    <source>
        <strain evidence="3">NBC_01482</strain>
    </source>
</reference>
<dbReference type="EMBL" id="CP109441">
    <property type="protein sequence ID" value="WUV44099.1"/>
    <property type="molecule type" value="Genomic_DNA"/>
</dbReference>
<dbReference type="Pfam" id="PF08530">
    <property type="entry name" value="PepX_C"/>
    <property type="match status" value="1"/>
</dbReference>